<dbReference type="Gene3D" id="3.40.50.300">
    <property type="entry name" value="P-loop containing nucleotide triphosphate hydrolases"/>
    <property type="match status" value="2"/>
</dbReference>
<dbReference type="InterPro" id="IPR027417">
    <property type="entry name" value="P-loop_NTPase"/>
</dbReference>
<dbReference type="InterPro" id="IPR001650">
    <property type="entry name" value="Helicase_C-like"/>
</dbReference>
<evidence type="ECO:0000313" key="2">
    <source>
        <dbReference type="EMBL" id="QHS77734.1"/>
    </source>
</evidence>
<name>A0A6C0ADD1_9ZZZZ</name>
<feature type="domain" description="Helicase ATP-binding" evidence="1">
    <location>
        <begin position="31"/>
        <end position="190"/>
    </location>
</feature>
<dbReference type="InterPro" id="IPR014001">
    <property type="entry name" value="Helicase_ATP-bd"/>
</dbReference>
<reference evidence="2" key="1">
    <citation type="journal article" date="2020" name="Nature">
        <title>Giant virus diversity and host interactions through global metagenomics.</title>
        <authorList>
            <person name="Schulz F."/>
            <person name="Roux S."/>
            <person name="Paez-Espino D."/>
            <person name="Jungbluth S."/>
            <person name="Walsh D.A."/>
            <person name="Denef V.J."/>
            <person name="McMahon K.D."/>
            <person name="Konstantinidis K.T."/>
            <person name="Eloe-Fadrosh E.A."/>
            <person name="Kyrpides N.C."/>
            <person name="Woyke T."/>
        </authorList>
    </citation>
    <scope>NUCLEOTIDE SEQUENCE</scope>
    <source>
        <strain evidence="2">GVMAG-S-1021933-23</strain>
    </source>
</reference>
<dbReference type="AlphaFoldDB" id="A0A6C0ADD1"/>
<sequence>MSELMSHQIPHFERLLEILNIFYYAFDLSLMGAGKTIVACKVAQFLEFNNVVVFCPHAVKEKWKEEIHAHNLPVPILADGEPALIHYDSLAGRKEGYIKSQLLKKNGDIYYKTKKLDKLIEKGTIFIFDEIQKGKNKNTSLFLAIKAIVNRVSELVNEYGYKSRVLFMSGTLFDNGTEQIISMLKILNIYKNDLLYSNSRGNFKYQEYGYSEIYNYSKHLDPDATINAVNSVLKGDYLTSKNIKLCVSEIYKQVIQKYVTSGMDLKIDLELDCKNEHYNLSKKRLKRLNKSIEELSEIIQYDEHNKRCQGPLKKNMGRAIQCHQIQDREKIEIVIKNAIIDLKENDTNKICLVFNFVADILMAEEILYKYKPLVIYGKTPKDIREKNIKLFNEPNSDYRVLIGNLTVISTGIDLHDTNGNYKRCVQILPNYRAMDTQQVIYRFYRVGTLSVPKIRFIYANGAFKEKDIYDAYVVKGKAFRDFQEHQANSGVIFPGEYETIYNSSVSKIKYFKYHGEKISLEEGKIYTSVGNLIDRISEYKEKEEETYFETEEVDSEEEYFSIKNKLK</sequence>
<dbReference type="EMBL" id="MN740593">
    <property type="protein sequence ID" value="QHS77734.1"/>
    <property type="molecule type" value="Genomic_DNA"/>
</dbReference>
<dbReference type="Pfam" id="PF00271">
    <property type="entry name" value="Helicase_C"/>
    <property type="match status" value="1"/>
</dbReference>
<accession>A0A6C0ADD1</accession>
<evidence type="ECO:0000259" key="1">
    <source>
        <dbReference type="PROSITE" id="PS51192"/>
    </source>
</evidence>
<organism evidence="2">
    <name type="scientific">viral metagenome</name>
    <dbReference type="NCBI Taxonomy" id="1070528"/>
    <lineage>
        <taxon>unclassified sequences</taxon>
        <taxon>metagenomes</taxon>
        <taxon>organismal metagenomes</taxon>
    </lineage>
</organism>
<dbReference type="PROSITE" id="PS51192">
    <property type="entry name" value="HELICASE_ATP_BIND_1"/>
    <property type="match status" value="1"/>
</dbReference>
<protein>
    <recommendedName>
        <fullName evidence="1">Helicase ATP-binding domain-containing protein</fullName>
    </recommendedName>
</protein>
<dbReference type="SUPFAM" id="SSF52540">
    <property type="entry name" value="P-loop containing nucleoside triphosphate hydrolases"/>
    <property type="match status" value="2"/>
</dbReference>
<proteinExistence type="predicted"/>